<dbReference type="InterPro" id="IPR001647">
    <property type="entry name" value="HTH_TetR"/>
</dbReference>
<dbReference type="PANTHER" id="PTHR30055">
    <property type="entry name" value="HTH-TYPE TRANSCRIPTIONAL REGULATOR RUTR"/>
    <property type="match status" value="1"/>
</dbReference>
<dbReference type="PRINTS" id="PR00455">
    <property type="entry name" value="HTHTETR"/>
</dbReference>
<dbReference type="InterPro" id="IPR050109">
    <property type="entry name" value="HTH-type_TetR-like_transc_reg"/>
</dbReference>
<evidence type="ECO:0000256" key="2">
    <source>
        <dbReference type="ARBA" id="ARBA00023125"/>
    </source>
</evidence>
<dbReference type="GO" id="GO:0003700">
    <property type="term" value="F:DNA-binding transcription factor activity"/>
    <property type="evidence" value="ECO:0007669"/>
    <property type="project" value="TreeGrafter"/>
</dbReference>
<protein>
    <recommendedName>
        <fullName evidence="5">HTH tetR-type domain-containing protein</fullName>
    </recommendedName>
</protein>
<evidence type="ECO:0000313" key="7">
    <source>
        <dbReference type="Proteomes" id="UP000619260"/>
    </source>
</evidence>
<dbReference type="PANTHER" id="PTHR30055:SF234">
    <property type="entry name" value="HTH-TYPE TRANSCRIPTIONAL REGULATOR BETI"/>
    <property type="match status" value="1"/>
</dbReference>
<dbReference type="SUPFAM" id="SSF48498">
    <property type="entry name" value="Tetracyclin repressor-like, C-terminal domain"/>
    <property type="match status" value="1"/>
</dbReference>
<evidence type="ECO:0000256" key="4">
    <source>
        <dbReference type="PROSITE-ProRule" id="PRU00335"/>
    </source>
</evidence>
<name>A0A8J3YN36_9ACTN</name>
<dbReference type="Proteomes" id="UP000619260">
    <property type="component" value="Unassembled WGS sequence"/>
</dbReference>
<evidence type="ECO:0000256" key="3">
    <source>
        <dbReference type="ARBA" id="ARBA00023163"/>
    </source>
</evidence>
<keyword evidence="2 4" id="KW-0238">DNA-binding</keyword>
<dbReference type="InterPro" id="IPR036271">
    <property type="entry name" value="Tet_transcr_reg_TetR-rel_C_sf"/>
</dbReference>
<feature type="DNA-binding region" description="H-T-H motif" evidence="4">
    <location>
        <begin position="50"/>
        <end position="69"/>
    </location>
</feature>
<keyword evidence="7" id="KW-1185">Reference proteome</keyword>
<gene>
    <name evidence="6" type="ORF">Val02_38060</name>
</gene>
<dbReference type="GO" id="GO:0000976">
    <property type="term" value="F:transcription cis-regulatory region binding"/>
    <property type="evidence" value="ECO:0007669"/>
    <property type="project" value="TreeGrafter"/>
</dbReference>
<dbReference type="EMBL" id="BOPF01000013">
    <property type="protein sequence ID" value="GIJ46920.1"/>
    <property type="molecule type" value="Genomic_DNA"/>
</dbReference>
<dbReference type="SUPFAM" id="SSF46689">
    <property type="entry name" value="Homeodomain-like"/>
    <property type="match status" value="1"/>
</dbReference>
<dbReference type="Pfam" id="PF00440">
    <property type="entry name" value="TetR_N"/>
    <property type="match status" value="1"/>
</dbReference>
<feature type="domain" description="HTH tetR-type" evidence="5">
    <location>
        <begin position="27"/>
        <end position="87"/>
    </location>
</feature>
<dbReference type="InterPro" id="IPR009057">
    <property type="entry name" value="Homeodomain-like_sf"/>
</dbReference>
<dbReference type="AlphaFoldDB" id="A0A8J3YN36"/>
<evidence type="ECO:0000256" key="1">
    <source>
        <dbReference type="ARBA" id="ARBA00023015"/>
    </source>
</evidence>
<evidence type="ECO:0000259" key="5">
    <source>
        <dbReference type="PROSITE" id="PS50977"/>
    </source>
</evidence>
<dbReference type="PROSITE" id="PS50977">
    <property type="entry name" value="HTH_TETR_2"/>
    <property type="match status" value="1"/>
</dbReference>
<organism evidence="6 7">
    <name type="scientific">Virgisporangium aliadipatigenens</name>
    <dbReference type="NCBI Taxonomy" id="741659"/>
    <lineage>
        <taxon>Bacteria</taxon>
        <taxon>Bacillati</taxon>
        <taxon>Actinomycetota</taxon>
        <taxon>Actinomycetes</taxon>
        <taxon>Micromonosporales</taxon>
        <taxon>Micromonosporaceae</taxon>
        <taxon>Virgisporangium</taxon>
    </lineage>
</organism>
<keyword evidence="3" id="KW-0804">Transcription</keyword>
<accession>A0A8J3YN36</accession>
<evidence type="ECO:0000313" key="6">
    <source>
        <dbReference type="EMBL" id="GIJ46920.1"/>
    </source>
</evidence>
<comment type="caution">
    <text evidence="6">The sequence shown here is derived from an EMBL/GenBank/DDBJ whole genome shotgun (WGS) entry which is preliminary data.</text>
</comment>
<dbReference type="Gene3D" id="1.10.357.10">
    <property type="entry name" value="Tetracycline Repressor, domain 2"/>
    <property type="match status" value="1"/>
</dbReference>
<keyword evidence="1" id="KW-0805">Transcription regulation</keyword>
<proteinExistence type="predicted"/>
<sequence length="220" mass="24105">MEMLANLYGVTDATRAYNSPRRAQHAQQTREDVLRTARELFVSQGYARVTMADIARAGGVSVRTVYLSVGTKADVLHALLLGDVAASPNASAALEQIRGTPDLRTALVAVAAGTRADQEMFKTSIDLLHSARSSDAGAHEVWRQVVANCRDALGEIARHLVAAGLVRQDVDRVADHLWFYFGLYSWRSLIEECGWSYDAAERWLVQQACITLTDPSGRTS</sequence>
<reference evidence="6" key="1">
    <citation type="submission" date="2021-01" db="EMBL/GenBank/DDBJ databases">
        <title>Whole genome shotgun sequence of Virgisporangium aliadipatigenens NBRC 105644.</title>
        <authorList>
            <person name="Komaki H."/>
            <person name="Tamura T."/>
        </authorList>
    </citation>
    <scope>NUCLEOTIDE SEQUENCE</scope>
    <source>
        <strain evidence="6">NBRC 105644</strain>
    </source>
</reference>